<dbReference type="EMBL" id="JYHV01000023">
    <property type="protein sequence ID" value="KJH81329.1"/>
    <property type="molecule type" value="Genomic_DNA"/>
</dbReference>
<feature type="region of interest" description="Disordered" evidence="1">
    <location>
        <begin position="1"/>
        <end position="60"/>
    </location>
</feature>
<dbReference type="Proteomes" id="UP000032487">
    <property type="component" value="Unassembled WGS sequence"/>
</dbReference>
<name>A0A0D9AKW6_STUST</name>
<feature type="compositionally biased region" description="Basic and acidic residues" evidence="1">
    <location>
        <begin position="42"/>
        <end position="52"/>
    </location>
</feature>
<gene>
    <name evidence="2" type="ORF">UF78_13255</name>
</gene>
<dbReference type="PATRIC" id="fig|316.101.peg.4362"/>
<proteinExistence type="predicted"/>
<evidence type="ECO:0000313" key="2">
    <source>
        <dbReference type="EMBL" id="KJH81329.1"/>
    </source>
</evidence>
<accession>A0A0D9AKW6</accession>
<sequence>KSKSFAPRAGLLQKATARTEPPFVGAATRGESGPRPAQKQKLRPEGWPQEKPKRIRSAFA</sequence>
<comment type="caution">
    <text evidence="2">The sequence shown here is derived from an EMBL/GenBank/DDBJ whole genome shotgun (WGS) entry which is preliminary data.</text>
</comment>
<organism evidence="2">
    <name type="scientific">Stutzerimonas stutzeri</name>
    <name type="common">Pseudomonas stutzeri</name>
    <dbReference type="NCBI Taxonomy" id="316"/>
    <lineage>
        <taxon>Bacteria</taxon>
        <taxon>Pseudomonadati</taxon>
        <taxon>Pseudomonadota</taxon>
        <taxon>Gammaproteobacteria</taxon>
        <taxon>Pseudomonadales</taxon>
        <taxon>Pseudomonadaceae</taxon>
        <taxon>Stutzerimonas</taxon>
    </lineage>
</organism>
<feature type="non-terminal residue" evidence="2">
    <location>
        <position position="1"/>
    </location>
</feature>
<protein>
    <submittedName>
        <fullName evidence="2">Uncharacterized protein</fullName>
    </submittedName>
</protein>
<evidence type="ECO:0000256" key="1">
    <source>
        <dbReference type="SAM" id="MobiDB-lite"/>
    </source>
</evidence>
<reference evidence="2" key="1">
    <citation type="submission" date="2015-02" db="EMBL/GenBank/DDBJ databases">
        <title>Draft genome sequence of Pseudomonas stutzeri NT0128 isolated from wheat (Triticum turgidum) rhizosphere.</title>
        <authorList>
            <person name="Tovi N."/>
            <person name="Frenk S."/>
            <person name="Hadar Y."/>
            <person name="Minz D."/>
        </authorList>
    </citation>
    <scope>NUCLEOTIDE SEQUENCE [LARGE SCALE GENOMIC DNA]</scope>
    <source>
        <strain evidence="2">NT0128</strain>
    </source>
</reference>
<dbReference type="AlphaFoldDB" id="A0A0D9AKW6"/>